<dbReference type="InterPro" id="IPR037217">
    <property type="entry name" value="Trp/Indoleamine_2_3_dOase-like"/>
</dbReference>
<dbReference type="GO" id="GO:0019441">
    <property type="term" value="P:L-tryptophan catabolic process to kynurenine"/>
    <property type="evidence" value="ECO:0007669"/>
    <property type="project" value="InterPro"/>
</dbReference>
<accession>A0A518D4L6</accession>
<reference evidence="1 2" key="1">
    <citation type="submission" date="2019-02" db="EMBL/GenBank/DDBJ databases">
        <title>Deep-cultivation of Planctomycetes and their phenomic and genomic characterization uncovers novel biology.</title>
        <authorList>
            <person name="Wiegand S."/>
            <person name="Jogler M."/>
            <person name="Boedeker C."/>
            <person name="Pinto D."/>
            <person name="Vollmers J."/>
            <person name="Rivas-Marin E."/>
            <person name="Kohn T."/>
            <person name="Peeters S.H."/>
            <person name="Heuer A."/>
            <person name="Rast P."/>
            <person name="Oberbeckmann S."/>
            <person name="Bunk B."/>
            <person name="Jeske O."/>
            <person name="Meyerdierks A."/>
            <person name="Storesund J.E."/>
            <person name="Kallscheuer N."/>
            <person name="Luecker S."/>
            <person name="Lage O.M."/>
            <person name="Pohl T."/>
            <person name="Merkel B.J."/>
            <person name="Hornburger P."/>
            <person name="Mueller R.-W."/>
            <person name="Bruemmer F."/>
            <person name="Labrenz M."/>
            <person name="Spormann A.M."/>
            <person name="Op den Camp H."/>
            <person name="Overmann J."/>
            <person name="Amann R."/>
            <person name="Jetten M.S.M."/>
            <person name="Mascher T."/>
            <person name="Medema M.H."/>
            <person name="Devos D.P."/>
            <person name="Kaster A.-K."/>
            <person name="Ovreas L."/>
            <person name="Rohde M."/>
            <person name="Galperin M.Y."/>
            <person name="Jogler C."/>
        </authorList>
    </citation>
    <scope>NUCLEOTIDE SEQUENCE [LARGE SCALE GENOMIC DNA]</scope>
    <source>
        <strain evidence="1 2">Pla163</strain>
    </source>
</reference>
<dbReference type="GO" id="GO:0004833">
    <property type="term" value="F:L-tryptophan 2,3-dioxygenase activity"/>
    <property type="evidence" value="ECO:0007669"/>
    <property type="project" value="UniProtKB-EC"/>
</dbReference>
<dbReference type="GO" id="GO:0046872">
    <property type="term" value="F:metal ion binding"/>
    <property type="evidence" value="ECO:0007669"/>
    <property type="project" value="InterPro"/>
</dbReference>
<keyword evidence="2" id="KW-1185">Reference proteome</keyword>
<dbReference type="OrthoDB" id="9776847at2"/>
<dbReference type="PANTHER" id="PTHR10138:SF0">
    <property type="entry name" value="TRYPTOPHAN 2,3-DIOXYGENASE"/>
    <property type="match status" value="1"/>
</dbReference>
<dbReference type="EC" id="1.13.11.11" evidence="1"/>
<gene>
    <name evidence="1" type="primary">kynA</name>
    <name evidence="1" type="ORF">Pla163_35570</name>
</gene>
<dbReference type="Proteomes" id="UP000319342">
    <property type="component" value="Chromosome"/>
</dbReference>
<keyword evidence="1" id="KW-0223">Dioxygenase</keyword>
<dbReference type="EMBL" id="CP036290">
    <property type="protein sequence ID" value="QDU86406.1"/>
    <property type="molecule type" value="Genomic_DNA"/>
</dbReference>
<dbReference type="AlphaFoldDB" id="A0A518D4L6"/>
<sequence length="366" mass="41343">MSKPARLPNYWEYIRVEELLALQGGLDGDEGAMENDEVLFVTVHQIFELWFKLVLRELKSGRDLLRRPLAEEDLSGVVDGARRATVVLHHAVSHFEVVETLKTAGYLRFRDKLMPASGFQSAQMRQIEILMGLDQDERIPLGTEGSFMQALRSHDGGESSALRRVQAQIDDGPTLKDALYDWLWRTPIDGCGPDDPEADAALDRFVVAYSRAHASEVDRSERLALERTHSAEEGAKLRARYAAERQALTDHLAADGNPRDRRIRAALLFILGNARLPLLAWPNALLEAITALEQAFIVFRQRHARMVERVIGRRTGTGGSSGVDYLDQTALRYRVFTDLWAARTYQIRPEAMPELTRPEFYEFATG</sequence>
<dbReference type="GO" id="GO:0019442">
    <property type="term" value="P:L-tryptophan catabolic process to acetyl-CoA"/>
    <property type="evidence" value="ECO:0007669"/>
    <property type="project" value="TreeGrafter"/>
</dbReference>
<evidence type="ECO:0000313" key="1">
    <source>
        <dbReference type="EMBL" id="QDU86406.1"/>
    </source>
</evidence>
<keyword evidence="1" id="KW-0560">Oxidoreductase</keyword>
<dbReference type="Gene3D" id="1.10.287.3810">
    <property type="match status" value="1"/>
</dbReference>
<dbReference type="RefSeq" id="WP_145191560.1">
    <property type="nucleotide sequence ID" value="NZ_CP036290.1"/>
</dbReference>
<organism evidence="1 2">
    <name type="scientific">Rohdeia mirabilis</name>
    <dbReference type="NCBI Taxonomy" id="2528008"/>
    <lineage>
        <taxon>Bacteria</taxon>
        <taxon>Pseudomonadati</taxon>
        <taxon>Planctomycetota</taxon>
        <taxon>Planctomycetia</taxon>
        <taxon>Planctomycetia incertae sedis</taxon>
        <taxon>Rohdeia</taxon>
    </lineage>
</organism>
<evidence type="ECO:0000313" key="2">
    <source>
        <dbReference type="Proteomes" id="UP000319342"/>
    </source>
</evidence>
<dbReference type="PANTHER" id="PTHR10138">
    <property type="entry name" value="TRYPTOPHAN 2,3-DIOXYGENASE"/>
    <property type="match status" value="1"/>
</dbReference>
<dbReference type="Gene3D" id="1.20.58.480">
    <property type="match status" value="1"/>
</dbReference>
<dbReference type="SUPFAM" id="SSF140959">
    <property type="entry name" value="Indolic compounds 2,3-dioxygenase-like"/>
    <property type="match status" value="1"/>
</dbReference>
<dbReference type="Pfam" id="PF03301">
    <property type="entry name" value="Trp_dioxygenase"/>
    <property type="match status" value="1"/>
</dbReference>
<proteinExistence type="predicted"/>
<protein>
    <submittedName>
        <fullName evidence="1">Tryptophan 2,3-dioxygenase</fullName>
        <ecNumber evidence="1">1.13.11.11</ecNumber>
    </submittedName>
</protein>
<dbReference type="InterPro" id="IPR004981">
    <property type="entry name" value="Trp_2_3_dOase"/>
</dbReference>
<dbReference type="GO" id="GO:0020037">
    <property type="term" value="F:heme binding"/>
    <property type="evidence" value="ECO:0007669"/>
    <property type="project" value="InterPro"/>
</dbReference>
<name>A0A518D4L6_9BACT</name>